<name>A0A2Z4LR78_9FLAO</name>
<dbReference type="EMBL" id="CP030104">
    <property type="protein sequence ID" value="AWX44385.1"/>
    <property type="molecule type" value="Genomic_DNA"/>
</dbReference>
<proteinExistence type="predicted"/>
<keyword evidence="3" id="KW-1185">Reference proteome</keyword>
<dbReference type="Pfam" id="PF00144">
    <property type="entry name" value="Beta-lactamase"/>
    <property type="match status" value="1"/>
</dbReference>
<dbReference type="SUPFAM" id="SSF56601">
    <property type="entry name" value="beta-lactamase/transpeptidase-like"/>
    <property type="match status" value="1"/>
</dbReference>
<evidence type="ECO:0000313" key="2">
    <source>
        <dbReference type="EMBL" id="AWX44385.1"/>
    </source>
</evidence>
<dbReference type="PANTHER" id="PTHR43283">
    <property type="entry name" value="BETA-LACTAMASE-RELATED"/>
    <property type="match status" value="1"/>
</dbReference>
<evidence type="ECO:0000313" key="3">
    <source>
        <dbReference type="Proteomes" id="UP000248536"/>
    </source>
</evidence>
<dbReference type="AlphaFoldDB" id="A0A2Z4LR78"/>
<feature type="domain" description="Beta-lactamase-related" evidence="1">
    <location>
        <begin position="47"/>
        <end position="347"/>
    </location>
</feature>
<dbReference type="Proteomes" id="UP000248536">
    <property type="component" value="Chromosome"/>
</dbReference>
<dbReference type="PROSITE" id="PS51257">
    <property type="entry name" value="PROKAR_LIPOPROTEIN"/>
    <property type="match status" value="1"/>
</dbReference>
<dbReference type="InterPro" id="IPR012338">
    <property type="entry name" value="Beta-lactam/transpept-like"/>
</dbReference>
<dbReference type="Gene3D" id="3.40.710.10">
    <property type="entry name" value="DD-peptidase/beta-lactamase superfamily"/>
    <property type="match status" value="1"/>
</dbReference>
<reference evidence="2 3" key="1">
    <citation type="submission" date="2018-06" db="EMBL/GenBank/DDBJ databases">
        <title>Spongiibacterium sp. HME9304 Genome sequencing and assembly.</title>
        <authorList>
            <person name="Kang H."/>
            <person name="Kim H."/>
            <person name="Joh K."/>
        </authorList>
    </citation>
    <scope>NUCLEOTIDE SEQUENCE [LARGE SCALE GENOMIC DNA]</scope>
    <source>
        <strain evidence="2 3">HME9304</strain>
    </source>
</reference>
<sequence>MHKITPLILSLFTILGCIDKKKNNGANQNTGATNEKFEKLSKDIPKWMDEQDVPSIAVSVIEEGEIVWSNVYGLQNADTKATDSTLYLSASIAKPLTAEIFLRLATMGKVLLDEPMAAYWLDPDIEDDPRAQLLTPRHVLTHQTGFKNWRRMTGGILRFERDPGLEMGYSGEGLQYLVRFLEKKLGRSFNTLANEVLFRPENMENSAMEDQDWYKGRLAWPYFPEAKWMQPFPVEKAFGAGGLRTTTVDYAKFILGIMNGDQVSKDLRKEQFEISLNQKERCLESATVPEACPNQLGFGLGWYVYAFEDETVIGHTGANMGERTLAVFNPKRKSGLVAMSNGSNGNQVIYKIAEAVGVHQGFIDIEKPKQKQ</sequence>
<organism evidence="2 3">
    <name type="scientific">Flagellimonas maritima</name>
    <dbReference type="NCBI Taxonomy" id="1383885"/>
    <lineage>
        <taxon>Bacteria</taxon>
        <taxon>Pseudomonadati</taxon>
        <taxon>Bacteroidota</taxon>
        <taxon>Flavobacteriia</taxon>
        <taxon>Flavobacteriales</taxon>
        <taxon>Flavobacteriaceae</taxon>
        <taxon>Flagellimonas</taxon>
    </lineage>
</organism>
<dbReference type="KEGG" id="spon:HME9304_01385"/>
<dbReference type="InterPro" id="IPR050789">
    <property type="entry name" value="Diverse_Enzym_Activities"/>
</dbReference>
<accession>A0A2Z4LR78</accession>
<protein>
    <recommendedName>
        <fullName evidence="1">Beta-lactamase-related domain-containing protein</fullName>
    </recommendedName>
</protein>
<gene>
    <name evidence="2" type="ORF">HME9304_01385</name>
</gene>
<dbReference type="InterPro" id="IPR001466">
    <property type="entry name" value="Beta-lactam-related"/>
</dbReference>
<evidence type="ECO:0000259" key="1">
    <source>
        <dbReference type="Pfam" id="PF00144"/>
    </source>
</evidence>
<dbReference type="PANTHER" id="PTHR43283:SF18">
    <property type="match status" value="1"/>
</dbReference>
<dbReference type="OrthoDB" id="1357763at2"/>
<dbReference type="RefSeq" id="WP_112377862.1">
    <property type="nucleotide sequence ID" value="NZ_CP030104.1"/>
</dbReference>